<accession>A0ABS4P4Z8</accession>
<keyword evidence="4" id="KW-1185">Reference proteome</keyword>
<dbReference type="RefSeq" id="WP_026112020.1">
    <property type="nucleotide sequence ID" value="NZ_JAGGMQ010000001.1"/>
</dbReference>
<dbReference type="InterPro" id="IPR037026">
    <property type="entry name" value="Vgr_OB-fold_dom_sf"/>
</dbReference>
<evidence type="ECO:0000313" key="4">
    <source>
        <dbReference type="Proteomes" id="UP001195624"/>
    </source>
</evidence>
<dbReference type="EMBL" id="JAGGMQ010000001">
    <property type="protein sequence ID" value="MBP2167720.1"/>
    <property type="molecule type" value="Genomic_DNA"/>
</dbReference>
<comment type="caution">
    <text evidence="3">The sequence shown here is derived from an EMBL/GenBank/DDBJ whole genome shotgun (WGS) entry which is preliminary data.</text>
</comment>
<protein>
    <submittedName>
        <fullName evidence="3">Phage baseplate assembly protein gpV</fullName>
    </submittedName>
</protein>
<dbReference type="InterPro" id="IPR041599">
    <property type="entry name" value="Gp138_N"/>
</dbReference>
<feature type="region of interest" description="Disordered" evidence="1">
    <location>
        <begin position="195"/>
        <end position="218"/>
    </location>
</feature>
<proteinExistence type="predicted"/>
<feature type="domain" description="Phage protein Gp138 N-terminal" evidence="2">
    <location>
        <begin position="31"/>
        <end position="132"/>
    </location>
</feature>
<dbReference type="Proteomes" id="UP001195624">
    <property type="component" value="Unassembled WGS sequence"/>
</dbReference>
<dbReference type="Gene3D" id="2.40.50.230">
    <property type="entry name" value="Gp5 N-terminal domain"/>
    <property type="match status" value="1"/>
</dbReference>
<evidence type="ECO:0000256" key="1">
    <source>
        <dbReference type="SAM" id="MobiDB-lite"/>
    </source>
</evidence>
<name>A0ABS4P4Z8_9GAMM</name>
<evidence type="ECO:0000259" key="2">
    <source>
        <dbReference type="Pfam" id="PF18352"/>
    </source>
</evidence>
<dbReference type="InterPro" id="IPR044033">
    <property type="entry name" value="GpV-like_apex"/>
</dbReference>
<organism evidence="3 4">
    <name type="scientific">Winslowiella toletana</name>
    <dbReference type="NCBI Taxonomy" id="92490"/>
    <lineage>
        <taxon>Bacteria</taxon>
        <taxon>Pseudomonadati</taxon>
        <taxon>Pseudomonadota</taxon>
        <taxon>Gammaproteobacteria</taxon>
        <taxon>Enterobacterales</taxon>
        <taxon>Erwiniaceae</taxon>
        <taxon>Winslowiella</taxon>
    </lineage>
</organism>
<evidence type="ECO:0000313" key="3">
    <source>
        <dbReference type="EMBL" id="MBP2167720.1"/>
    </source>
</evidence>
<dbReference type="Pfam" id="PF18352">
    <property type="entry name" value="Gp138_N"/>
    <property type="match status" value="1"/>
</dbReference>
<sequence length="218" mass="22755">MPVSLQIPAGGQQQSFDALANSVFSMMRVSLPGIIQSFNAETVTCTVQPAIKGSAPDQLGNTLSTELPLLLDVPVVFPRGGGCTMTFPVNKGDECLVLFSDRCIDFWWQNGGIQEPVDPRMHDLSDAFALVGPQSQAEKISHISTSAVQVRTDDGNSFIELTQGGRVTIKSALVTIEGDLQVNGSVTSSGDQIAAGISQSGHTHGGVQSGGSNTGGPQ</sequence>
<dbReference type="Pfam" id="PF18946">
    <property type="entry name" value="Apex"/>
    <property type="match status" value="1"/>
</dbReference>
<reference evidence="4" key="1">
    <citation type="submission" date="2023-07" db="EMBL/GenBank/DDBJ databases">
        <title>Genome mining of underrepresented organisms for secondary metabolites.</title>
        <authorList>
            <person name="D'Agostino P.M."/>
        </authorList>
    </citation>
    <scope>NUCLEOTIDE SEQUENCE [LARGE SCALE GENOMIC DNA]</scope>
    <source>
        <strain evidence="4">WS4403</strain>
    </source>
</reference>
<feature type="compositionally biased region" description="Gly residues" evidence="1">
    <location>
        <begin position="203"/>
        <end position="218"/>
    </location>
</feature>
<gene>
    <name evidence="3" type="ORF">J2125_000912</name>
</gene>